<protein>
    <submittedName>
        <fullName evidence="3">Retrovirus-related pol polyprotein from transposon TNT 1-94</fullName>
    </submittedName>
</protein>
<dbReference type="PROSITE" id="PS50994">
    <property type="entry name" value="INTEGRASE"/>
    <property type="match status" value="1"/>
</dbReference>
<feature type="coiled-coil region" evidence="1">
    <location>
        <begin position="159"/>
        <end position="221"/>
    </location>
</feature>
<dbReference type="Proteomes" id="UP001151760">
    <property type="component" value="Unassembled WGS sequence"/>
</dbReference>
<dbReference type="EMBL" id="BQNB010012929">
    <property type="protein sequence ID" value="GJT09705.1"/>
    <property type="molecule type" value="Genomic_DNA"/>
</dbReference>
<organism evidence="3 4">
    <name type="scientific">Tanacetum coccineum</name>
    <dbReference type="NCBI Taxonomy" id="301880"/>
    <lineage>
        <taxon>Eukaryota</taxon>
        <taxon>Viridiplantae</taxon>
        <taxon>Streptophyta</taxon>
        <taxon>Embryophyta</taxon>
        <taxon>Tracheophyta</taxon>
        <taxon>Spermatophyta</taxon>
        <taxon>Magnoliopsida</taxon>
        <taxon>eudicotyledons</taxon>
        <taxon>Gunneridae</taxon>
        <taxon>Pentapetalae</taxon>
        <taxon>asterids</taxon>
        <taxon>campanulids</taxon>
        <taxon>Asterales</taxon>
        <taxon>Asteraceae</taxon>
        <taxon>Asteroideae</taxon>
        <taxon>Anthemideae</taxon>
        <taxon>Anthemidinae</taxon>
        <taxon>Tanacetum</taxon>
    </lineage>
</organism>
<keyword evidence="4" id="KW-1185">Reference proteome</keyword>
<keyword evidence="1" id="KW-0175">Coiled coil</keyword>
<proteinExistence type="predicted"/>
<evidence type="ECO:0000256" key="1">
    <source>
        <dbReference type="SAM" id="Coils"/>
    </source>
</evidence>
<sequence length="644" mass="73313">MIDCLRIVKTDKVIHTVETDIVKLVVEIESFSMSSDEFDKETGSSDGLQPKQADLSCVHALNELDLHEIHVVPNAADNSGPIFDTEPLQKVQNDNDNYNVFANDKEHPEQPEFVNDTYLKEQGDTNITIDSLDMSTNGETVDQDYDDLAKKCDLLASLIDKLKCEIDDNKNHNKLLESSNKTLVDKLKGEIKDFKTKNKSLESSNNHFKEANNKLSKINQLMFKTLRSPKLNLIGCYNDNLALMLASESDEMIHLAHESRSKLKEMVADLRYFNSLEHEADSLKSQLATQKTQFLNEIDRLFREYYYADHINAILGVYTTLDEFTDLQCDYVDQVVKYERLEKELSKSNITSKSFEALQHAINLELALQQCQEQIKNDKAFKENQSKVFLKEREQYFEIQGLKAQLQDKGIEISELKKLIEKMKGKSVETKFEKPSVIQQPNAFKSQRQSVLGTVKFGNDQIVPILDLEVAFRKSTCYICDLKGIDLLTGLHDQVRTVQTDKGTKFLNKTLHTYFAQEGIEHQNLSPSHQSQENVPQAAETVTTSNELDLLFSLIFDKLLNGTTLVVSKYSVVTTADALNQHHPLEQVIGNPSQLIRTICQLETDGEMCMFALTVSQTEPKNIKESMADSAWIKAMQEELHQFD</sequence>
<reference evidence="3" key="1">
    <citation type="journal article" date="2022" name="Int. J. Mol. Sci.">
        <title>Draft Genome of Tanacetum Coccineum: Genomic Comparison of Closely Related Tanacetum-Family Plants.</title>
        <authorList>
            <person name="Yamashiro T."/>
            <person name="Shiraishi A."/>
            <person name="Nakayama K."/>
            <person name="Satake H."/>
        </authorList>
    </citation>
    <scope>NUCLEOTIDE SEQUENCE</scope>
</reference>
<feature type="domain" description="Integrase catalytic" evidence="2">
    <location>
        <begin position="496"/>
        <end position="592"/>
    </location>
</feature>
<evidence type="ECO:0000313" key="3">
    <source>
        <dbReference type="EMBL" id="GJT09705.1"/>
    </source>
</evidence>
<dbReference type="InterPro" id="IPR001584">
    <property type="entry name" value="Integrase_cat-core"/>
</dbReference>
<evidence type="ECO:0000259" key="2">
    <source>
        <dbReference type="PROSITE" id="PS50994"/>
    </source>
</evidence>
<gene>
    <name evidence="3" type="ORF">Tco_0856747</name>
</gene>
<reference evidence="3" key="2">
    <citation type="submission" date="2022-01" db="EMBL/GenBank/DDBJ databases">
        <authorList>
            <person name="Yamashiro T."/>
            <person name="Shiraishi A."/>
            <person name="Satake H."/>
            <person name="Nakayama K."/>
        </authorList>
    </citation>
    <scope>NUCLEOTIDE SEQUENCE</scope>
</reference>
<comment type="caution">
    <text evidence="3">The sequence shown here is derived from an EMBL/GenBank/DDBJ whole genome shotgun (WGS) entry which is preliminary data.</text>
</comment>
<evidence type="ECO:0000313" key="4">
    <source>
        <dbReference type="Proteomes" id="UP001151760"/>
    </source>
</evidence>
<accession>A0ABQ5B485</accession>
<name>A0ABQ5B485_9ASTR</name>